<accession>A0A670Z6P8</accession>
<reference evidence="2" key="1">
    <citation type="submission" date="2025-08" db="UniProtKB">
        <authorList>
            <consortium name="Ensembl"/>
        </authorList>
    </citation>
    <scope>IDENTIFICATION</scope>
</reference>
<reference evidence="2" key="2">
    <citation type="submission" date="2025-09" db="UniProtKB">
        <authorList>
            <consortium name="Ensembl"/>
        </authorList>
    </citation>
    <scope>IDENTIFICATION</scope>
</reference>
<dbReference type="Proteomes" id="UP000472273">
    <property type="component" value="Unplaced"/>
</dbReference>
<evidence type="ECO:0000313" key="2">
    <source>
        <dbReference type="Ensembl" id="ENSPTXP00000016726.1"/>
    </source>
</evidence>
<organism evidence="2 3">
    <name type="scientific">Pseudonaja textilis</name>
    <name type="common">Eastern brown snake</name>
    <dbReference type="NCBI Taxonomy" id="8673"/>
    <lineage>
        <taxon>Eukaryota</taxon>
        <taxon>Metazoa</taxon>
        <taxon>Chordata</taxon>
        <taxon>Craniata</taxon>
        <taxon>Vertebrata</taxon>
        <taxon>Euteleostomi</taxon>
        <taxon>Lepidosauria</taxon>
        <taxon>Squamata</taxon>
        <taxon>Bifurcata</taxon>
        <taxon>Unidentata</taxon>
        <taxon>Episquamata</taxon>
        <taxon>Toxicofera</taxon>
        <taxon>Serpentes</taxon>
        <taxon>Colubroidea</taxon>
        <taxon>Elapidae</taxon>
        <taxon>Hydrophiinae</taxon>
        <taxon>Pseudonaja</taxon>
    </lineage>
</organism>
<evidence type="ECO:0000313" key="3">
    <source>
        <dbReference type="Proteomes" id="UP000472273"/>
    </source>
</evidence>
<dbReference type="GeneTree" id="ENSGT00960000189084"/>
<dbReference type="OMA" id="GLTWREN"/>
<dbReference type="Ensembl" id="ENSPTXT00000017239.1">
    <property type="protein sequence ID" value="ENSPTXP00000016726.1"/>
    <property type="gene ID" value="ENSPTXG00000011541.1"/>
</dbReference>
<keyword evidence="3" id="KW-1185">Reference proteome</keyword>
<protein>
    <submittedName>
        <fullName evidence="2">Uncharacterized protein</fullName>
    </submittedName>
</protein>
<feature type="region of interest" description="Disordered" evidence="1">
    <location>
        <begin position="122"/>
        <end position="182"/>
    </location>
</feature>
<evidence type="ECO:0000256" key="1">
    <source>
        <dbReference type="SAM" id="MobiDB-lite"/>
    </source>
</evidence>
<sequence length="182" mass="19288">MAPSRVTEGGRSRCGGRGGLVVSVGQGVGHHRHQLLETALDLRGEFLPELGRQHSHLEVGGVHVQLVAVQLAQLGEGLLDGLGVLDGVPEGGEDLLAVRLDLRIALDGRRVAQVAEAVEEALGPGVDDQQPAAAEGRVSAREAGGQRPPPARSLARPLPSAGLTWRENRRRPGPRPPWPRWS</sequence>
<dbReference type="AlphaFoldDB" id="A0A670Z6P8"/>
<feature type="compositionally biased region" description="Low complexity" evidence="1">
    <location>
        <begin position="152"/>
        <end position="161"/>
    </location>
</feature>
<proteinExistence type="predicted"/>
<name>A0A670Z6P8_PSETE</name>